<feature type="transmembrane region" description="Helical" evidence="1">
    <location>
        <begin position="43"/>
        <end position="64"/>
    </location>
</feature>
<sequence length="146" mass="16089">MGKILRGSIPKGLLAASGLLIFYFAVVTFISGWQFAQDQFSRFWYFILALAFGFGIQVGLYTYLKNLISDKNQSTKVLVASGTTSTAAMISCCAHYLANILPILGITGLITIVTQYQVQLFWIGLAANLVGITYMANKVFRYHKGL</sequence>
<protein>
    <submittedName>
        <fullName evidence="2">Uncharacterized protein</fullName>
    </submittedName>
</protein>
<dbReference type="EMBL" id="MFCA01000025">
    <property type="protein sequence ID" value="OGE01619.1"/>
    <property type="molecule type" value="Genomic_DNA"/>
</dbReference>
<name>A0A1F5HC10_9BACT</name>
<evidence type="ECO:0000313" key="2">
    <source>
        <dbReference type="EMBL" id="OGE01619.1"/>
    </source>
</evidence>
<keyword evidence="1" id="KW-0472">Membrane</keyword>
<accession>A0A1F5HC10</accession>
<feature type="transmembrane region" description="Helical" evidence="1">
    <location>
        <begin position="118"/>
        <end position="136"/>
    </location>
</feature>
<reference evidence="2 3" key="1">
    <citation type="journal article" date="2016" name="Nat. Commun.">
        <title>Thousands of microbial genomes shed light on interconnected biogeochemical processes in an aquifer system.</title>
        <authorList>
            <person name="Anantharaman K."/>
            <person name="Brown C.T."/>
            <person name="Hug L.A."/>
            <person name="Sharon I."/>
            <person name="Castelle C.J."/>
            <person name="Probst A.J."/>
            <person name="Thomas B.C."/>
            <person name="Singh A."/>
            <person name="Wilkins M.J."/>
            <person name="Karaoz U."/>
            <person name="Brodie E.L."/>
            <person name="Williams K.H."/>
            <person name="Hubbard S.S."/>
            <person name="Banfield J.F."/>
        </authorList>
    </citation>
    <scope>NUCLEOTIDE SEQUENCE [LARGE SCALE GENOMIC DNA]</scope>
</reference>
<organism evidence="2 3">
    <name type="scientific">Candidatus Curtissbacteria bacterium RIFOXYA1_FULL_41_14</name>
    <dbReference type="NCBI Taxonomy" id="1797737"/>
    <lineage>
        <taxon>Bacteria</taxon>
        <taxon>Candidatus Curtissiibacteriota</taxon>
    </lineage>
</organism>
<gene>
    <name evidence="2" type="ORF">A2196_01905</name>
</gene>
<keyword evidence="1" id="KW-1133">Transmembrane helix</keyword>
<dbReference type="AlphaFoldDB" id="A0A1F5HC10"/>
<feature type="transmembrane region" description="Helical" evidence="1">
    <location>
        <begin position="12"/>
        <end position="31"/>
    </location>
</feature>
<dbReference type="Proteomes" id="UP000176751">
    <property type="component" value="Unassembled WGS sequence"/>
</dbReference>
<comment type="caution">
    <text evidence="2">The sequence shown here is derived from an EMBL/GenBank/DDBJ whole genome shotgun (WGS) entry which is preliminary data.</text>
</comment>
<evidence type="ECO:0000313" key="3">
    <source>
        <dbReference type="Proteomes" id="UP000176751"/>
    </source>
</evidence>
<proteinExistence type="predicted"/>
<evidence type="ECO:0000256" key="1">
    <source>
        <dbReference type="SAM" id="Phobius"/>
    </source>
</evidence>
<dbReference type="STRING" id="1797737.A2196_01905"/>
<keyword evidence="1" id="KW-0812">Transmembrane</keyword>